<dbReference type="InterPro" id="IPR036390">
    <property type="entry name" value="WH_DNA-bd_sf"/>
</dbReference>
<dbReference type="Pfam" id="PF01037">
    <property type="entry name" value="AsnC_trans_reg"/>
    <property type="match status" value="1"/>
</dbReference>
<dbReference type="Proteomes" id="UP000231655">
    <property type="component" value="Unassembled WGS sequence"/>
</dbReference>
<evidence type="ECO:0000313" key="7">
    <source>
        <dbReference type="Proteomes" id="UP000231655"/>
    </source>
</evidence>
<dbReference type="Pfam" id="PF13404">
    <property type="entry name" value="HTH_AsnC-type"/>
    <property type="match status" value="1"/>
</dbReference>
<dbReference type="OrthoDB" id="9809462at2"/>
<dbReference type="PANTHER" id="PTHR30154">
    <property type="entry name" value="LEUCINE-RESPONSIVE REGULATORY PROTEIN"/>
    <property type="match status" value="1"/>
</dbReference>
<dbReference type="InterPro" id="IPR019888">
    <property type="entry name" value="Tscrpt_reg_AsnC-like"/>
</dbReference>
<dbReference type="SUPFAM" id="SSF46785">
    <property type="entry name" value="Winged helix' DNA-binding domain"/>
    <property type="match status" value="1"/>
</dbReference>
<evidence type="ECO:0000256" key="2">
    <source>
        <dbReference type="ARBA" id="ARBA00023125"/>
    </source>
</evidence>
<dbReference type="Proteomes" id="UP000231702">
    <property type="component" value="Unassembled WGS sequence"/>
</dbReference>
<evidence type="ECO:0000313" key="8">
    <source>
        <dbReference type="Proteomes" id="UP000231702"/>
    </source>
</evidence>
<proteinExistence type="predicted"/>
<dbReference type="InterPro" id="IPR011008">
    <property type="entry name" value="Dimeric_a/b-barrel"/>
</dbReference>
<protein>
    <submittedName>
        <fullName evidence="5">Lrp/AsnC family transcriptional regulator</fullName>
    </submittedName>
    <submittedName>
        <fullName evidence="6">Transcriptional regulator, AsnC family</fullName>
    </submittedName>
</protein>
<dbReference type="Gene3D" id="1.10.10.10">
    <property type="entry name" value="Winged helix-like DNA-binding domain superfamily/Winged helix DNA-binding domain"/>
    <property type="match status" value="1"/>
</dbReference>
<dbReference type="SMART" id="SM00344">
    <property type="entry name" value="HTH_ASNC"/>
    <property type="match status" value="1"/>
</dbReference>
<evidence type="ECO:0000259" key="4">
    <source>
        <dbReference type="PROSITE" id="PS50956"/>
    </source>
</evidence>
<keyword evidence="3" id="KW-0804">Transcription</keyword>
<reference evidence="6 7" key="1">
    <citation type="submission" date="2017-09" db="EMBL/GenBank/DDBJ databases">
        <authorList>
            <person name="Ehlers B."/>
            <person name="Leendertz F.H."/>
        </authorList>
    </citation>
    <scope>NUCLEOTIDE SEQUENCE [LARGE SCALE GENOMIC DNA]</scope>
    <source>
        <strain evidence="6 7">CGMCC 1.12662</strain>
    </source>
</reference>
<evidence type="ECO:0000256" key="1">
    <source>
        <dbReference type="ARBA" id="ARBA00023015"/>
    </source>
</evidence>
<dbReference type="InterPro" id="IPR019887">
    <property type="entry name" value="Tscrpt_reg_AsnC/Lrp_C"/>
</dbReference>
<reference evidence="5 8" key="2">
    <citation type="journal article" date="2018" name="Int. J. Syst. Evol. Microbiol.">
        <title>Pseudooceanicola lipolyticus sp. nov., a marine alphaproteobacterium, reclassification of Oceanicola flagellatus as Pseudooceanicola flagellatus comb. nov. and emended description of the genus Pseudooceanicola.</title>
        <authorList>
            <person name="Huang M.-M."/>
            <person name="Guo L.-L."/>
            <person name="Wu Y.-H."/>
            <person name="Lai Q.-L."/>
            <person name="Shao Z.-Z."/>
            <person name="Wang C.-S."/>
            <person name="Wu M."/>
            <person name="Xu X.-W."/>
        </authorList>
    </citation>
    <scope>NUCLEOTIDE SEQUENCE [LARGE SCALE GENOMIC DNA]</scope>
    <source>
        <strain evidence="5 8">Ar-45</strain>
    </source>
</reference>
<dbReference type="GO" id="GO:0043200">
    <property type="term" value="P:response to amino acid"/>
    <property type="evidence" value="ECO:0007669"/>
    <property type="project" value="TreeGrafter"/>
</dbReference>
<dbReference type="Gene3D" id="3.30.70.920">
    <property type="match status" value="1"/>
</dbReference>
<accession>A0A285JFC7</accession>
<dbReference type="PROSITE" id="PS50956">
    <property type="entry name" value="HTH_ASNC_2"/>
    <property type="match status" value="1"/>
</dbReference>
<keyword evidence="1" id="KW-0805">Transcription regulation</keyword>
<dbReference type="GO" id="GO:0005829">
    <property type="term" value="C:cytosol"/>
    <property type="evidence" value="ECO:0007669"/>
    <property type="project" value="TreeGrafter"/>
</dbReference>
<dbReference type="InterPro" id="IPR036388">
    <property type="entry name" value="WH-like_DNA-bd_sf"/>
</dbReference>
<evidence type="ECO:0000313" key="6">
    <source>
        <dbReference type="EMBL" id="SNY57861.1"/>
    </source>
</evidence>
<dbReference type="EMBL" id="OBEA01000007">
    <property type="protein sequence ID" value="SNY57861.1"/>
    <property type="molecule type" value="Genomic_DNA"/>
</dbReference>
<feature type="domain" description="HTH asnC-type" evidence="4">
    <location>
        <begin position="1"/>
        <end position="67"/>
    </location>
</feature>
<evidence type="ECO:0000313" key="5">
    <source>
        <dbReference type="EMBL" id="PJE30921.1"/>
    </source>
</evidence>
<dbReference type="PANTHER" id="PTHR30154:SF34">
    <property type="entry name" value="TRANSCRIPTIONAL REGULATOR AZLB"/>
    <property type="match status" value="1"/>
</dbReference>
<sequence length="149" mass="16503">MDDLDRHLITLLRHNGRRSISDLAQALSVSRATLRNRMERLEASGEILGYTVILRADAVAQPVRGLMMIKVQGRTAERVVARLSALPEVQEIHTTNGQWDLIAELGTATLTDLDEVLRRIRDIPGILGSETNLMLATPRSTRARLSGRG</sequence>
<dbReference type="InterPro" id="IPR000485">
    <property type="entry name" value="AsnC-type_HTH_dom"/>
</dbReference>
<dbReference type="AlphaFoldDB" id="A0A285JFC7"/>
<gene>
    <name evidence="5" type="ORF">CVM39_05625</name>
    <name evidence="6" type="ORF">SAMN06297129_3457</name>
</gene>
<dbReference type="SUPFAM" id="SSF54909">
    <property type="entry name" value="Dimeric alpha+beta barrel"/>
    <property type="match status" value="1"/>
</dbReference>
<name>A0A285JFC7_9RHOB</name>
<keyword evidence="8" id="KW-1185">Reference proteome</keyword>
<dbReference type="EMBL" id="PGTD01000012">
    <property type="protein sequence ID" value="PJE30921.1"/>
    <property type="molecule type" value="Genomic_DNA"/>
</dbReference>
<dbReference type="GO" id="GO:0043565">
    <property type="term" value="F:sequence-specific DNA binding"/>
    <property type="evidence" value="ECO:0007669"/>
    <property type="project" value="InterPro"/>
</dbReference>
<keyword evidence="2" id="KW-0238">DNA-binding</keyword>
<evidence type="ECO:0000256" key="3">
    <source>
        <dbReference type="ARBA" id="ARBA00023163"/>
    </source>
</evidence>
<dbReference type="PRINTS" id="PR00033">
    <property type="entry name" value="HTHASNC"/>
</dbReference>
<dbReference type="RefSeq" id="WP_097147148.1">
    <property type="nucleotide sequence ID" value="NZ_OBEA01000007.1"/>
</dbReference>
<organism evidence="6 7">
    <name type="scientific">Pseudooceanicola antarcticus</name>
    <dbReference type="NCBI Taxonomy" id="1247613"/>
    <lineage>
        <taxon>Bacteria</taxon>
        <taxon>Pseudomonadati</taxon>
        <taxon>Pseudomonadota</taxon>
        <taxon>Alphaproteobacteria</taxon>
        <taxon>Rhodobacterales</taxon>
        <taxon>Paracoccaceae</taxon>
        <taxon>Pseudooceanicola</taxon>
    </lineage>
</organism>